<dbReference type="PANTHER" id="PTHR39966:SF1">
    <property type="entry name" value="HEMERYTHRIN-LIKE DOMAIN-CONTAINING PROTEIN"/>
    <property type="match status" value="1"/>
</dbReference>
<reference evidence="2 3" key="1">
    <citation type="submission" date="2015-01" db="EMBL/GenBank/DDBJ databases">
        <title>Vibrio sp. C1 JCM 19231 whole genome shotgun sequence.</title>
        <authorList>
            <person name="Sawabe T."/>
            <person name="Meirelles P."/>
            <person name="Feng G."/>
            <person name="Sayaka M."/>
            <person name="Hattori M."/>
            <person name="Ohkuma M."/>
        </authorList>
    </citation>
    <scope>NUCLEOTIDE SEQUENCE [LARGE SCALE GENOMIC DNA]</scope>
    <source>
        <strain evidence="3">JCM 19231</strain>
    </source>
</reference>
<dbReference type="InterPro" id="IPR012312">
    <property type="entry name" value="Hemerythrin-like"/>
</dbReference>
<dbReference type="RefSeq" id="WP_261834760.1">
    <property type="nucleotide sequence ID" value="NZ_AP024881.1"/>
</dbReference>
<dbReference type="GO" id="GO:0005886">
    <property type="term" value="C:plasma membrane"/>
    <property type="evidence" value="ECO:0007669"/>
    <property type="project" value="TreeGrafter"/>
</dbReference>
<evidence type="ECO:0000259" key="1">
    <source>
        <dbReference type="Pfam" id="PF01814"/>
    </source>
</evidence>
<feature type="domain" description="Hemerythrin-like" evidence="1">
    <location>
        <begin position="2"/>
        <end position="135"/>
    </location>
</feature>
<organism evidence="2 3">
    <name type="scientific">Vibrio ishigakensis</name>
    <dbReference type="NCBI Taxonomy" id="1481914"/>
    <lineage>
        <taxon>Bacteria</taxon>
        <taxon>Pseudomonadati</taxon>
        <taxon>Pseudomonadota</taxon>
        <taxon>Gammaproteobacteria</taxon>
        <taxon>Vibrionales</taxon>
        <taxon>Vibrionaceae</taxon>
        <taxon>Vibrio</taxon>
    </lineage>
</organism>
<gene>
    <name evidence="2" type="ORF">JCM19231_237</name>
</gene>
<accession>A0A0B8NHM7</accession>
<comment type="caution">
    <text evidence="2">The sequence shown here is derived from an EMBL/GenBank/DDBJ whole genome shotgun (WGS) entry which is preliminary data.</text>
</comment>
<dbReference type="PANTHER" id="PTHR39966">
    <property type="entry name" value="BLL2471 PROTEIN-RELATED"/>
    <property type="match status" value="1"/>
</dbReference>
<dbReference type="AlphaFoldDB" id="A0A0B8NHM7"/>
<evidence type="ECO:0000313" key="2">
    <source>
        <dbReference type="EMBL" id="GAM54245.1"/>
    </source>
</evidence>
<keyword evidence="3" id="KW-1185">Reference proteome</keyword>
<proteinExistence type="predicted"/>
<protein>
    <recommendedName>
        <fullName evidence="1">Hemerythrin-like domain-containing protein</fullName>
    </recommendedName>
</protein>
<reference evidence="2 3" key="2">
    <citation type="submission" date="2015-01" db="EMBL/GenBank/DDBJ databases">
        <authorList>
            <consortium name="NBRP consortium"/>
            <person name="Sawabe T."/>
            <person name="Meirelles P."/>
            <person name="Feng G."/>
            <person name="Sayaka M."/>
            <person name="Hattori M."/>
            <person name="Ohkuma M."/>
        </authorList>
    </citation>
    <scope>NUCLEOTIDE SEQUENCE [LARGE SCALE GENOMIC DNA]</scope>
    <source>
        <strain evidence="3">JCM 19231</strain>
    </source>
</reference>
<evidence type="ECO:0000313" key="3">
    <source>
        <dbReference type="Proteomes" id="UP000031671"/>
    </source>
</evidence>
<sequence length="183" mass="22159">MMLERIHREHGYMVRLLAILRKKLIRLRDEEPINYSLVKEIVDYLCDHSERTHHPKEDLIYHYFIEKYGEQKQIQNLEKEHVELSKLTHEFLDVVDMILQDAVVPSDLFSSQLENFIQQQKRHLDLEEQDIIPLIKQTFDISDWQHLEQEWGTQEEDPVFGETIADRYKQLAERVKQTEKEYV</sequence>
<name>A0A0B8NHM7_9VIBR</name>
<dbReference type="Proteomes" id="UP000031671">
    <property type="component" value="Unassembled WGS sequence"/>
</dbReference>
<dbReference type="Pfam" id="PF01814">
    <property type="entry name" value="Hemerythrin"/>
    <property type="match status" value="1"/>
</dbReference>
<dbReference type="EMBL" id="BBRZ01000002">
    <property type="protein sequence ID" value="GAM54245.1"/>
    <property type="molecule type" value="Genomic_DNA"/>
</dbReference>
<dbReference type="Gene3D" id="1.20.120.520">
    <property type="entry name" value="nmb1532 protein domain like"/>
    <property type="match status" value="1"/>
</dbReference>